<accession>A0A6B3RQ83</accession>
<gene>
    <name evidence="5" type="ORF">G3572_18905</name>
</gene>
<dbReference type="RefSeq" id="WP_164614802.1">
    <property type="nucleotide sequence ID" value="NZ_JAAIKE010000009.1"/>
</dbReference>
<dbReference type="PANTHER" id="PTHR30329:SF21">
    <property type="entry name" value="LIPOPROTEIN YIAD-RELATED"/>
    <property type="match status" value="1"/>
</dbReference>
<evidence type="ECO:0000256" key="2">
    <source>
        <dbReference type="SAM" id="Coils"/>
    </source>
</evidence>
<keyword evidence="2" id="KW-0175">Coiled coil</keyword>
<reference evidence="5 6" key="1">
    <citation type="submission" date="2020-02" db="EMBL/GenBank/DDBJ databases">
        <title>Rhodobacter algicola sp. nov., isolated from microalga culture.</title>
        <authorList>
            <person name="Park C.-Y."/>
        </authorList>
    </citation>
    <scope>NUCLEOTIDE SEQUENCE [LARGE SCALE GENOMIC DNA]</scope>
    <source>
        <strain evidence="5 6">ETT8</strain>
    </source>
</reference>
<dbReference type="Pfam" id="PF00691">
    <property type="entry name" value="OmpA"/>
    <property type="match status" value="1"/>
</dbReference>
<dbReference type="InterPro" id="IPR036737">
    <property type="entry name" value="OmpA-like_sf"/>
</dbReference>
<keyword evidence="3" id="KW-0812">Transmembrane</keyword>
<organism evidence="5 6">
    <name type="scientific">Pseudotabrizicola algicola</name>
    <dbReference type="NCBI Taxonomy" id="2709381"/>
    <lineage>
        <taxon>Bacteria</taxon>
        <taxon>Pseudomonadati</taxon>
        <taxon>Pseudomonadota</taxon>
        <taxon>Alphaproteobacteria</taxon>
        <taxon>Rhodobacterales</taxon>
        <taxon>Paracoccaceae</taxon>
        <taxon>Pseudotabrizicola</taxon>
    </lineage>
</organism>
<dbReference type="CDD" id="cd07185">
    <property type="entry name" value="OmpA_C-like"/>
    <property type="match status" value="1"/>
</dbReference>
<dbReference type="PANTHER" id="PTHR30329">
    <property type="entry name" value="STATOR ELEMENT OF FLAGELLAR MOTOR COMPLEX"/>
    <property type="match status" value="1"/>
</dbReference>
<name>A0A6B3RQ83_9RHOB</name>
<comment type="caution">
    <text evidence="5">The sequence shown here is derived from an EMBL/GenBank/DDBJ whole genome shotgun (WGS) entry which is preliminary data.</text>
</comment>
<keyword evidence="6" id="KW-1185">Reference proteome</keyword>
<dbReference type="Gene3D" id="3.30.1330.60">
    <property type="entry name" value="OmpA-like domain"/>
    <property type="match status" value="1"/>
</dbReference>
<evidence type="ECO:0000256" key="3">
    <source>
        <dbReference type="SAM" id="Phobius"/>
    </source>
</evidence>
<sequence>MRGLVRRRTQEEEEESVFVTMTDMTISFLLIVMILLAFFATQLSSQDTVPRDQFNVILNNLREARADIRRLEAERDAAITERDAAREARDAAISERNAAIEERDRLRSENADLLERIRELEALVDRLQRELDDVTLERDELLERLARLQQVNPLEAYLAQAIEQRREILIELRERLLIEFPDLQVVISPEQDALRFQGEGLFRSGSSQLEQRQRQIVNTMGRLLDEILVCFTLGDRASRGEGCDSGNALIEAVQIEGHTDTDGSDLNNLRLSTDRANATLLVMLDEDRTILAHENLRGQPVMSVSGYGEMRPIETNATTEGKAANRRIDLRIIMYAPSTVEEVEEIGRRLDALRAAGGSE</sequence>
<dbReference type="PROSITE" id="PS51123">
    <property type="entry name" value="OMPA_2"/>
    <property type="match status" value="1"/>
</dbReference>
<keyword evidence="1 3" id="KW-0472">Membrane</keyword>
<feature type="transmembrane region" description="Helical" evidence="3">
    <location>
        <begin position="21"/>
        <end position="40"/>
    </location>
</feature>
<dbReference type="GO" id="GO:0016020">
    <property type="term" value="C:membrane"/>
    <property type="evidence" value="ECO:0007669"/>
    <property type="project" value="UniProtKB-UniRule"/>
</dbReference>
<evidence type="ECO:0000313" key="6">
    <source>
        <dbReference type="Proteomes" id="UP000481421"/>
    </source>
</evidence>
<evidence type="ECO:0000256" key="1">
    <source>
        <dbReference type="PROSITE-ProRule" id="PRU00473"/>
    </source>
</evidence>
<dbReference type="AlphaFoldDB" id="A0A6B3RQ83"/>
<feature type="domain" description="OmpA-like" evidence="4">
    <location>
        <begin position="189"/>
        <end position="336"/>
    </location>
</feature>
<dbReference type="InterPro" id="IPR050330">
    <property type="entry name" value="Bact_OuterMem_StrucFunc"/>
</dbReference>
<dbReference type="EMBL" id="JAAIKE010000009">
    <property type="protein sequence ID" value="NEX48280.1"/>
    <property type="molecule type" value="Genomic_DNA"/>
</dbReference>
<dbReference type="InterPro" id="IPR006665">
    <property type="entry name" value="OmpA-like"/>
</dbReference>
<proteinExistence type="predicted"/>
<evidence type="ECO:0000313" key="5">
    <source>
        <dbReference type="EMBL" id="NEX48280.1"/>
    </source>
</evidence>
<dbReference type="Proteomes" id="UP000481421">
    <property type="component" value="Unassembled WGS sequence"/>
</dbReference>
<evidence type="ECO:0000259" key="4">
    <source>
        <dbReference type="PROSITE" id="PS51123"/>
    </source>
</evidence>
<keyword evidence="3" id="KW-1133">Transmembrane helix</keyword>
<dbReference type="SUPFAM" id="SSF103088">
    <property type="entry name" value="OmpA-like"/>
    <property type="match status" value="1"/>
</dbReference>
<feature type="coiled-coil region" evidence="2">
    <location>
        <begin position="54"/>
        <end position="179"/>
    </location>
</feature>
<protein>
    <submittedName>
        <fullName evidence="5">OmpA family protein</fullName>
    </submittedName>
</protein>